<dbReference type="Gene3D" id="3.40.50.300">
    <property type="entry name" value="P-loop containing nucleotide triphosphate hydrolases"/>
    <property type="match status" value="1"/>
</dbReference>
<dbReference type="InterPro" id="IPR009057">
    <property type="entry name" value="Homeodomain-like_sf"/>
</dbReference>
<evidence type="ECO:0000256" key="4">
    <source>
        <dbReference type="ARBA" id="ARBA00023125"/>
    </source>
</evidence>
<sequence length="352" mass="40052">MSQKSDFIIDLDEHHPKEETQLIKRKLKEKIGMKQLLGKNPAFLDVVEKISIISKCEATVLITGETGTGKELCARVIHYLSKRSPYPFIPVNCGGIPISLFENELFGHVKGAFTDAYSYQHGLIREAGEGTLFLDEIGSLSLLAQTKLLRFLQEGEYKPLGSDKILRGDARIIVATNMDLLEKIKKGTFREDLYYRVSVIPLSLPPIRERKEDIPILANHFLNRYSEKYGKEKLSFSKEALQKLFDYDWPGNIRELENIIQRSVIMASTQTLSAQDIILPGSASAQGKKRESFKEAKAKIVKKFETDYITRLLMSNRGNITRAACEAGKNRRAFWELMRKYNIKRPSPTFSS</sequence>
<proteinExistence type="predicted"/>
<dbReference type="InterPro" id="IPR027417">
    <property type="entry name" value="P-loop_NTPase"/>
</dbReference>
<evidence type="ECO:0000256" key="1">
    <source>
        <dbReference type="ARBA" id="ARBA00022741"/>
    </source>
</evidence>
<dbReference type="AlphaFoldDB" id="A0A523UW90"/>
<keyword evidence="1" id="KW-0547">Nucleotide-binding</keyword>
<dbReference type="PANTHER" id="PTHR32071">
    <property type="entry name" value="TRANSCRIPTIONAL REGULATORY PROTEIN"/>
    <property type="match status" value="1"/>
</dbReference>
<keyword evidence="4" id="KW-0238">DNA-binding</keyword>
<evidence type="ECO:0000259" key="7">
    <source>
        <dbReference type="PROSITE" id="PS50045"/>
    </source>
</evidence>
<dbReference type="EMBL" id="SOJK01000114">
    <property type="protein sequence ID" value="TET46806.1"/>
    <property type="molecule type" value="Genomic_DNA"/>
</dbReference>
<dbReference type="PROSITE" id="PS00688">
    <property type="entry name" value="SIGMA54_INTERACT_3"/>
    <property type="match status" value="1"/>
</dbReference>
<dbReference type="SUPFAM" id="SSF46689">
    <property type="entry name" value="Homeodomain-like"/>
    <property type="match status" value="1"/>
</dbReference>
<evidence type="ECO:0000313" key="8">
    <source>
        <dbReference type="EMBL" id="TET46806.1"/>
    </source>
</evidence>
<name>A0A523UW90_UNCAE</name>
<dbReference type="PROSITE" id="PS50045">
    <property type="entry name" value="SIGMA54_INTERACT_4"/>
    <property type="match status" value="1"/>
</dbReference>
<evidence type="ECO:0000256" key="6">
    <source>
        <dbReference type="ARBA" id="ARBA00023163"/>
    </source>
</evidence>
<dbReference type="CDD" id="cd00009">
    <property type="entry name" value="AAA"/>
    <property type="match status" value="1"/>
</dbReference>
<dbReference type="FunFam" id="3.40.50.300:FF:000006">
    <property type="entry name" value="DNA-binding transcriptional regulator NtrC"/>
    <property type="match status" value="1"/>
</dbReference>
<feature type="domain" description="Sigma-54 factor interaction" evidence="7">
    <location>
        <begin position="36"/>
        <end position="265"/>
    </location>
</feature>
<dbReference type="Gene3D" id="1.10.8.60">
    <property type="match status" value="1"/>
</dbReference>
<evidence type="ECO:0000313" key="9">
    <source>
        <dbReference type="Proteomes" id="UP000320679"/>
    </source>
</evidence>
<comment type="caution">
    <text evidence="8">The sequence shown here is derived from an EMBL/GenBank/DDBJ whole genome shotgun (WGS) entry which is preliminary data.</text>
</comment>
<dbReference type="Gene3D" id="1.10.10.60">
    <property type="entry name" value="Homeodomain-like"/>
    <property type="match status" value="1"/>
</dbReference>
<accession>A0A523UW90</accession>
<dbReference type="GO" id="GO:0005524">
    <property type="term" value="F:ATP binding"/>
    <property type="evidence" value="ECO:0007669"/>
    <property type="project" value="UniProtKB-KW"/>
</dbReference>
<keyword evidence="5" id="KW-0010">Activator</keyword>
<dbReference type="GO" id="GO:0006355">
    <property type="term" value="P:regulation of DNA-templated transcription"/>
    <property type="evidence" value="ECO:0007669"/>
    <property type="project" value="InterPro"/>
</dbReference>
<protein>
    <submittedName>
        <fullName evidence="8">Sigma-54-dependent Fis family transcriptional regulator</fullName>
    </submittedName>
</protein>
<dbReference type="InterPro" id="IPR002078">
    <property type="entry name" value="Sigma_54_int"/>
</dbReference>
<dbReference type="Proteomes" id="UP000320679">
    <property type="component" value="Unassembled WGS sequence"/>
</dbReference>
<dbReference type="SMART" id="SM00382">
    <property type="entry name" value="AAA"/>
    <property type="match status" value="1"/>
</dbReference>
<organism evidence="8 9">
    <name type="scientific">Aerophobetes bacterium</name>
    <dbReference type="NCBI Taxonomy" id="2030807"/>
    <lineage>
        <taxon>Bacteria</taxon>
        <taxon>Candidatus Aerophobota</taxon>
    </lineage>
</organism>
<evidence type="ECO:0000256" key="3">
    <source>
        <dbReference type="ARBA" id="ARBA00023015"/>
    </source>
</evidence>
<dbReference type="GO" id="GO:0003677">
    <property type="term" value="F:DNA binding"/>
    <property type="evidence" value="ECO:0007669"/>
    <property type="project" value="UniProtKB-KW"/>
</dbReference>
<gene>
    <name evidence="8" type="ORF">E3J59_02805</name>
</gene>
<dbReference type="FunFam" id="1.10.8.60:FF:000014">
    <property type="entry name" value="DNA-binding transcriptional regulator NtrC"/>
    <property type="match status" value="1"/>
</dbReference>
<dbReference type="InterPro" id="IPR003593">
    <property type="entry name" value="AAA+_ATPase"/>
</dbReference>
<dbReference type="InterPro" id="IPR025944">
    <property type="entry name" value="Sigma_54_int_dom_CS"/>
</dbReference>
<dbReference type="Pfam" id="PF00158">
    <property type="entry name" value="Sigma54_activat"/>
    <property type="match status" value="1"/>
</dbReference>
<evidence type="ECO:0000256" key="5">
    <source>
        <dbReference type="ARBA" id="ARBA00023159"/>
    </source>
</evidence>
<keyword evidence="3" id="KW-0805">Transcription regulation</keyword>
<dbReference type="Pfam" id="PF25601">
    <property type="entry name" value="AAA_lid_14"/>
    <property type="match status" value="1"/>
</dbReference>
<keyword evidence="6" id="KW-0804">Transcription</keyword>
<reference evidence="8 9" key="1">
    <citation type="submission" date="2019-03" db="EMBL/GenBank/DDBJ databases">
        <title>Metabolic potential of uncultured bacteria and archaea associated with petroleum seepage in deep-sea sediments.</title>
        <authorList>
            <person name="Dong X."/>
            <person name="Hubert C."/>
        </authorList>
    </citation>
    <scope>NUCLEOTIDE SEQUENCE [LARGE SCALE GENOMIC DNA]</scope>
    <source>
        <strain evidence="8">E29_bin78</strain>
    </source>
</reference>
<dbReference type="SUPFAM" id="SSF52540">
    <property type="entry name" value="P-loop containing nucleoside triphosphate hydrolases"/>
    <property type="match status" value="1"/>
</dbReference>
<evidence type="ECO:0000256" key="2">
    <source>
        <dbReference type="ARBA" id="ARBA00022840"/>
    </source>
</evidence>
<keyword evidence="2" id="KW-0067">ATP-binding</keyword>
<dbReference type="InterPro" id="IPR058031">
    <property type="entry name" value="AAA_lid_NorR"/>
</dbReference>